<dbReference type="OrthoDB" id="1679483at2"/>
<reference evidence="2 3" key="1">
    <citation type="submission" date="2019-03" db="EMBL/GenBank/DDBJ databases">
        <title>Genome sequence of Lentibacillus salicampi ATCC BAA-719.</title>
        <authorList>
            <person name="Maclea K.S."/>
            <person name="Simoes Junior M."/>
        </authorList>
    </citation>
    <scope>NUCLEOTIDE SEQUENCE [LARGE SCALE GENOMIC DNA]</scope>
    <source>
        <strain evidence="2 3">ATCC BAA-719</strain>
    </source>
</reference>
<dbReference type="EMBL" id="SRHY01000022">
    <property type="protein sequence ID" value="TFJ92419.1"/>
    <property type="molecule type" value="Genomic_DNA"/>
</dbReference>
<comment type="caution">
    <text evidence="2">The sequence shown here is derived from an EMBL/GenBank/DDBJ whole genome shotgun (WGS) entry which is preliminary data.</text>
</comment>
<proteinExistence type="predicted"/>
<accession>A0A4Y9A980</accession>
<sequence length="158" mass="18859">MDYIFLHWDWWIAVLLSVVPWVFWIFYRKKESTHRLLYAGLFSVIIALSMDYIGTALGLWHYNKMVIPSFPAWSPYHFCLIPVTTMYLIQTKPHIAAWKKGIFYGLLTAFVGEPIFVWVGFYVMTGWTYVYSIPIYAVIYIFCDWLTKRKAFERLTKQ</sequence>
<organism evidence="2 3">
    <name type="scientific">Lentibacillus salicampi</name>
    <dbReference type="NCBI Taxonomy" id="175306"/>
    <lineage>
        <taxon>Bacteria</taxon>
        <taxon>Bacillati</taxon>
        <taxon>Bacillota</taxon>
        <taxon>Bacilli</taxon>
        <taxon>Bacillales</taxon>
        <taxon>Bacillaceae</taxon>
        <taxon>Lentibacillus</taxon>
    </lineage>
</organism>
<gene>
    <name evidence="2" type="ORF">E4U82_12270</name>
</gene>
<feature type="transmembrane region" description="Helical" evidence="1">
    <location>
        <begin position="101"/>
        <end position="123"/>
    </location>
</feature>
<keyword evidence="3" id="KW-1185">Reference proteome</keyword>
<keyword evidence="1" id="KW-1133">Transmembrane helix</keyword>
<evidence type="ECO:0000313" key="2">
    <source>
        <dbReference type="EMBL" id="TFJ92419.1"/>
    </source>
</evidence>
<dbReference type="Proteomes" id="UP000298484">
    <property type="component" value="Unassembled WGS sequence"/>
</dbReference>
<evidence type="ECO:0000256" key="1">
    <source>
        <dbReference type="SAM" id="Phobius"/>
    </source>
</evidence>
<feature type="transmembrane region" description="Helical" evidence="1">
    <location>
        <begin position="129"/>
        <end position="147"/>
    </location>
</feature>
<dbReference type="NCBIfam" id="NF041644">
    <property type="entry name" value="CBO0543_fam"/>
    <property type="match status" value="1"/>
</dbReference>
<protein>
    <submittedName>
        <fullName evidence="2">Uncharacterized protein</fullName>
    </submittedName>
</protein>
<dbReference type="InterPro" id="IPR048147">
    <property type="entry name" value="CBO0543-like"/>
</dbReference>
<feature type="transmembrane region" description="Helical" evidence="1">
    <location>
        <begin position="6"/>
        <end position="27"/>
    </location>
</feature>
<feature type="transmembrane region" description="Helical" evidence="1">
    <location>
        <begin position="36"/>
        <end position="60"/>
    </location>
</feature>
<dbReference type="AlphaFoldDB" id="A0A4Y9A980"/>
<dbReference type="RefSeq" id="WP_135110479.1">
    <property type="nucleotide sequence ID" value="NZ_SRHY01000022.1"/>
</dbReference>
<evidence type="ECO:0000313" key="3">
    <source>
        <dbReference type="Proteomes" id="UP000298484"/>
    </source>
</evidence>
<keyword evidence="1" id="KW-0472">Membrane</keyword>
<keyword evidence="1" id="KW-0812">Transmembrane</keyword>
<feature type="transmembrane region" description="Helical" evidence="1">
    <location>
        <begin position="72"/>
        <end position="89"/>
    </location>
</feature>
<name>A0A4Y9A980_9BACI</name>